<dbReference type="PANTHER" id="PTHR21442">
    <property type="entry name" value="CILIA- AND FLAGELLA-ASSOCIATED PROTEIN 206"/>
    <property type="match status" value="1"/>
</dbReference>
<protein>
    <recommendedName>
        <fullName evidence="3">Cilia- and flagella-associated protein 206</fullName>
    </recommendedName>
</protein>
<evidence type="ECO:0000256" key="6">
    <source>
        <dbReference type="ARBA" id="ARBA00023069"/>
    </source>
</evidence>
<evidence type="ECO:0000256" key="7">
    <source>
        <dbReference type="ARBA" id="ARBA00023212"/>
    </source>
</evidence>
<dbReference type="GO" id="GO:0030030">
    <property type="term" value="P:cell projection organization"/>
    <property type="evidence" value="ECO:0007669"/>
    <property type="project" value="UniProtKB-KW"/>
</dbReference>
<keyword evidence="6" id="KW-0969">Cilium</keyword>
<accession>A0AA38M7E8</accession>
<dbReference type="AlphaFoldDB" id="A0AA38M7E8"/>
<dbReference type="GO" id="GO:0003356">
    <property type="term" value="P:regulation of cilium beat frequency"/>
    <property type="evidence" value="ECO:0007669"/>
    <property type="project" value="TreeGrafter"/>
</dbReference>
<keyword evidence="7" id="KW-0206">Cytoskeleton</keyword>
<dbReference type="PANTHER" id="PTHR21442:SF0">
    <property type="entry name" value="CILIA- AND FLAGELLA-ASSOCIATED PROTEIN 206"/>
    <property type="match status" value="1"/>
</dbReference>
<evidence type="ECO:0000256" key="8">
    <source>
        <dbReference type="ARBA" id="ARBA00023273"/>
    </source>
</evidence>
<comment type="caution">
    <text evidence="10">The sequence shown here is derived from an EMBL/GenBank/DDBJ whole genome shotgun (WGS) entry which is preliminary data.</text>
</comment>
<evidence type="ECO:0000313" key="11">
    <source>
        <dbReference type="Proteomes" id="UP001168821"/>
    </source>
</evidence>
<evidence type="ECO:0000256" key="5">
    <source>
        <dbReference type="ARBA" id="ARBA00022794"/>
    </source>
</evidence>
<sequence>MHCDGAIRNIEKEILRECTNKNIQVHENFVNYYLKLLSLDPSWGITGKDVLNRNDVQRFIKHVVNKLEDEYTAPMITLKMQYYFTCNFQQKNKMVKRNRAELLLRLKVLEQEIIDVKTVSEEDYINVLYKKMVYYIGLASGLGSPSIESVYKEVRAALGSILDRNEIKEFTTQPRYVKLDNLAEFTKLVTGIRLFNRDCGKGGEGMEDLPKLINEALDATGAELQATLVQIMDKVNLMTTALDFVYFTELNERNRYVIECRPPKGVTVSDVETVRDTLIVYRQYEVYIRKLLEEVDKIETTSGHIFSNLQHALIELHRVVKHRIAIPVNQVFPHFIKLSDIWCNLQDQTILLAKVNQIMTGLQRYIKFLNFNDVTAEMMLPAGESPMTDAQRLDKTRWLTIPTEKSKAKIVDITNYTSIDRLKLEYLGFCAWKLFVTDGALLPGNPSLGIIKSMHMNFVCSSVEAGVAFSHEPEKCVMEGINLARRKIELINLLGIKSRLILVQNIKELFKEPPELPLTEDVEIQTEIHPLEDAIDKNYCWNVWDLRRRAILFANLSHCKTLSCQPQTSHYKVNFKTQTWETKNQECQTRRDNYSNVPRPLNYFFGLRGRKDNKQFIIELTRPVEE</sequence>
<evidence type="ECO:0000256" key="9">
    <source>
        <dbReference type="ARBA" id="ARBA00045321"/>
    </source>
</evidence>
<dbReference type="EMBL" id="JALNTZ010000007">
    <property type="protein sequence ID" value="KAJ3645923.1"/>
    <property type="molecule type" value="Genomic_DNA"/>
</dbReference>
<evidence type="ECO:0000256" key="1">
    <source>
        <dbReference type="ARBA" id="ARBA00004430"/>
    </source>
</evidence>
<comment type="subcellular location">
    <subcellularLocation>
        <location evidence="1">Cytoplasm</location>
        <location evidence="1">Cytoskeleton</location>
        <location evidence="1">Cilium axoneme</location>
    </subcellularLocation>
</comment>
<evidence type="ECO:0000313" key="10">
    <source>
        <dbReference type="EMBL" id="KAJ3645923.1"/>
    </source>
</evidence>
<dbReference type="GO" id="GO:0005930">
    <property type="term" value="C:axoneme"/>
    <property type="evidence" value="ECO:0007669"/>
    <property type="project" value="UniProtKB-SubCell"/>
</dbReference>
<keyword evidence="4" id="KW-0963">Cytoplasm</keyword>
<evidence type="ECO:0000256" key="3">
    <source>
        <dbReference type="ARBA" id="ARBA00021602"/>
    </source>
</evidence>
<dbReference type="InterPro" id="IPR021897">
    <property type="entry name" value="FAP206"/>
</dbReference>
<name>A0AA38M7E8_9CUCU</name>
<evidence type="ECO:0000256" key="2">
    <source>
        <dbReference type="ARBA" id="ARBA00010500"/>
    </source>
</evidence>
<proteinExistence type="inferred from homology"/>
<evidence type="ECO:0000256" key="4">
    <source>
        <dbReference type="ARBA" id="ARBA00022490"/>
    </source>
</evidence>
<dbReference type="Proteomes" id="UP001168821">
    <property type="component" value="Unassembled WGS sequence"/>
</dbReference>
<keyword evidence="8" id="KW-0966">Cell projection</keyword>
<organism evidence="10 11">
    <name type="scientific">Zophobas morio</name>
    <dbReference type="NCBI Taxonomy" id="2755281"/>
    <lineage>
        <taxon>Eukaryota</taxon>
        <taxon>Metazoa</taxon>
        <taxon>Ecdysozoa</taxon>
        <taxon>Arthropoda</taxon>
        <taxon>Hexapoda</taxon>
        <taxon>Insecta</taxon>
        <taxon>Pterygota</taxon>
        <taxon>Neoptera</taxon>
        <taxon>Endopterygota</taxon>
        <taxon>Coleoptera</taxon>
        <taxon>Polyphaga</taxon>
        <taxon>Cucujiformia</taxon>
        <taxon>Tenebrionidae</taxon>
        <taxon>Zophobas</taxon>
    </lineage>
</organism>
<gene>
    <name evidence="10" type="ORF">Zmor_023542</name>
</gene>
<reference evidence="10" key="1">
    <citation type="journal article" date="2023" name="G3 (Bethesda)">
        <title>Whole genome assemblies of Zophobas morio and Tenebrio molitor.</title>
        <authorList>
            <person name="Kaur S."/>
            <person name="Stinson S.A."/>
            <person name="diCenzo G.C."/>
        </authorList>
    </citation>
    <scope>NUCLEOTIDE SEQUENCE</scope>
    <source>
        <strain evidence="10">QUZm001</strain>
    </source>
</reference>
<dbReference type="GO" id="GO:0036064">
    <property type="term" value="C:ciliary basal body"/>
    <property type="evidence" value="ECO:0007669"/>
    <property type="project" value="TreeGrafter"/>
</dbReference>
<comment type="similarity">
    <text evidence="2">Belongs to the CFAP206 family.</text>
</comment>
<keyword evidence="11" id="KW-1185">Reference proteome</keyword>
<dbReference type="Pfam" id="PF12018">
    <property type="entry name" value="FAP206"/>
    <property type="match status" value="1"/>
</dbReference>
<comment type="function">
    <text evidence="9">Essential for sperm motility and is involved in the regulation of the beating frequency of motile cilia on the epithelial cells of the respiratory tract. Required for the establishment of radial spokes in sperm flagella.</text>
</comment>
<keyword evidence="5" id="KW-0970">Cilium biogenesis/degradation</keyword>